<evidence type="ECO:0000313" key="4">
    <source>
        <dbReference type="Proteomes" id="UP000007963"/>
    </source>
</evidence>
<dbReference type="EMBL" id="CH476596">
    <property type="protein sequence ID" value="EAU37273.1"/>
    <property type="molecule type" value="Genomic_DNA"/>
</dbReference>
<gene>
    <name evidence="3" type="ORF">ATEG_02311</name>
</gene>
<dbReference type="OMA" id="RNWMRKE"/>
<evidence type="ECO:0000259" key="1">
    <source>
        <dbReference type="Pfam" id="PF00931"/>
    </source>
</evidence>
<dbReference type="STRING" id="341663.Q0CVH3"/>
<dbReference type="InterPro" id="IPR000845">
    <property type="entry name" value="Nucleoside_phosphorylase_d"/>
</dbReference>
<reference evidence="4" key="1">
    <citation type="submission" date="2005-09" db="EMBL/GenBank/DDBJ databases">
        <title>Annotation of the Aspergillus terreus NIH2624 genome.</title>
        <authorList>
            <person name="Birren B.W."/>
            <person name="Lander E.S."/>
            <person name="Galagan J.E."/>
            <person name="Nusbaum C."/>
            <person name="Devon K."/>
            <person name="Henn M."/>
            <person name="Ma L.-J."/>
            <person name="Jaffe D.B."/>
            <person name="Butler J."/>
            <person name="Alvarez P."/>
            <person name="Gnerre S."/>
            <person name="Grabherr M."/>
            <person name="Kleber M."/>
            <person name="Mauceli E.W."/>
            <person name="Brockman W."/>
            <person name="Rounsley S."/>
            <person name="Young S.K."/>
            <person name="LaButti K."/>
            <person name="Pushparaj V."/>
            <person name="DeCaprio D."/>
            <person name="Crawford M."/>
            <person name="Koehrsen M."/>
            <person name="Engels R."/>
            <person name="Montgomery P."/>
            <person name="Pearson M."/>
            <person name="Howarth C."/>
            <person name="Larson L."/>
            <person name="Luoma S."/>
            <person name="White J."/>
            <person name="Alvarado L."/>
            <person name="Kodira C.D."/>
            <person name="Zeng Q."/>
            <person name="Oleary S."/>
            <person name="Yandava C."/>
            <person name="Denning D.W."/>
            <person name="Nierman W.C."/>
            <person name="Milne T."/>
            <person name="Madden K."/>
        </authorList>
    </citation>
    <scope>NUCLEOTIDE SEQUENCE [LARGE SCALE GENOMIC DNA]</scope>
    <source>
        <strain evidence="4">NIH 2624 / FGSC A1156</strain>
    </source>
</reference>
<evidence type="ECO:0008006" key="5">
    <source>
        <dbReference type="Google" id="ProtNLM"/>
    </source>
</evidence>
<dbReference type="Pfam" id="PF00931">
    <property type="entry name" value="NB-ARC"/>
    <property type="match status" value="1"/>
</dbReference>
<proteinExistence type="predicted"/>
<dbReference type="GO" id="GO:0003824">
    <property type="term" value="F:catalytic activity"/>
    <property type="evidence" value="ECO:0007669"/>
    <property type="project" value="InterPro"/>
</dbReference>
<dbReference type="Proteomes" id="UP000007963">
    <property type="component" value="Unassembled WGS sequence"/>
</dbReference>
<dbReference type="OrthoDB" id="1577640at2759"/>
<sequence>MRPESRKDFTIAIICALPLEAEAVEALFDETYDRLGRYYSKYPYDRNAYINGRIGNHNVVLCYMAEIGKASAASVASSLQISYSGVELALVVGICGGAPNPPNRQEIYLGDVIISDSLIEYHPGGFQRKSGVKDTLGRPKREIRALLNGLGTENARSELQDQIQRYLDLLHQTGTRWHRPQIDDSLFRASYHHKHHVSPIRCGCSEDDIPGDICDGAIQATCDELGCEQSQVIRCRGFREAVKISAHIGPVASADTVMKSGQHRDEIVRKDEVIGFEMEGAGVWDNVSCIVIKGVCDYADSHKSKSWQAYAAATGASAAKAFLEYWRPRHQETRRTRHFMVPFGRNRRFVGRQDEIHKLKELISMPNGPRKLAITGLGGVGKTQIALELAYRMHDREAGVSIFWIPCTSHEAIDQACMTIAQKVGIHDVKPAEAKDRIKAHFSQKGGKWLLIYDNADDMDMWIRGSNTALPLKDFLPSNDQGHVIFTTRNRQLAVKLAAFETIHVRELDEKSCVEFLEKSLVQNSLLNDSHVAALLEQLTFLPLAITQAAVYMNMTGIAVSDYLLLLQEQEADVVELLSEDFDENGRYEDVQNSVVRTWLVSFHQIQKLNPLAAEYLSLMACLNPRNIPQSLLPKPTTKKKMFDALGLLDAYSFITLQSPNGTINFHPLVHLATRNWLKKEEQFPIYIRKAADRLDEMFLYDDHTNRQLWGDYLPHALFLLGETTFEKRQERYIGYIHKVETYLNRDGRHDEAGEQWVQVVEITKQVLGPEYPGTLRICSRDDETKRDGTGTLGDTA</sequence>
<dbReference type="InterPro" id="IPR027417">
    <property type="entry name" value="P-loop_NTPase"/>
</dbReference>
<dbReference type="VEuPathDB" id="FungiDB:ATEG_02311"/>
<evidence type="ECO:0000259" key="2">
    <source>
        <dbReference type="Pfam" id="PF01048"/>
    </source>
</evidence>
<dbReference type="GO" id="GO:0043531">
    <property type="term" value="F:ADP binding"/>
    <property type="evidence" value="ECO:0007669"/>
    <property type="project" value="InterPro"/>
</dbReference>
<dbReference type="SUPFAM" id="SSF52540">
    <property type="entry name" value="P-loop containing nucleoside triphosphate hydrolases"/>
    <property type="match status" value="1"/>
</dbReference>
<feature type="domain" description="Nucleoside phosphorylase" evidence="2">
    <location>
        <begin position="10"/>
        <end position="121"/>
    </location>
</feature>
<dbReference type="AlphaFoldDB" id="Q0CVH3"/>
<dbReference type="eggNOG" id="ENOG502RS44">
    <property type="taxonomic scope" value="Eukaryota"/>
</dbReference>
<dbReference type="GeneID" id="4316662"/>
<dbReference type="InterPro" id="IPR002182">
    <property type="entry name" value="NB-ARC"/>
</dbReference>
<dbReference type="PANTHER" id="PTHR46082">
    <property type="entry name" value="ATP/GTP-BINDING PROTEIN-RELATED"/>
    <property type="match status" value="1"/>
</dbReference>
<dbReference type="SUPFAM" id="SSF53167">
    <property type="entry name" value="Purine and uridine phosphorylases"/>
    <property type="match status" value="1"/>
</dbReference>
<dbReference type="InterPro" id="IPR035994">
    <property type="entry name" value="Nucleoside_phosphorylase_sf"/>
</dbReference>
<evidence type="ECO:0000313" key="3">
    <source>
        <dbReference type="EMBL" id="EAU37273.1"/>
    </source>
</evidence>
<dbReference type="Gene3D" id="3.40.50.1580">
    <property type="entry name" value="Nucleoside phosphorylase domain"/>
    <property type="match status" value="1"/>
</dbReference>
<dbReference type="InterPro" id="IPR053137">
    <property type="entry name" value="NLR-like"/>
</dbReference>
<dbReference type="PANTHER" id="PTHR46082:SF6">
    <property type="entry name" value="AAA+ ATPASE DOMAIN-CONTAINING PROTEIN-RELATED"/>
    <property type="match status" value="1"/>
</dbReference>
<dbReference type="Pfam" id="PF01048">
    <property type="entry name" value="PNP_UDP_1"/>
    <property type="match status" value="1"/>
</dbReference>
<feature type="domain" description="NB-ARC" evidence="1">
    <location>
        <begin position="353"/>
        <end position="525"/>
    </location>
</feature>
<dbReference type="RefSeq" id="XP_001211489.1">
    <property type="nucleotide sequence ID" value="XM_001211489.1"/>
</dbReference>
<dbReference type="HOGENOM" id="CLU_000288_125_3_1"/>
<name>Q0CVH3_ASPTN</name>
<dbReference type="Gene3D" id="3.40.50.300">
    <property type="entry name" value="P-loop containing nucleotide triphosphate hydrolases"/>
    <property type="match status" value="1"/>
</dbReference>
<accession>Q0CVH3</accession>
<dbReference type="GO" id="GO:0009116">
    <property type="term" value="P:nucleoside metabolic process"/>
    <property type="evidence" value="ECO:0007669"/>
    <property type="project" value="InterPro"/>
</dbReference>
<protein>
    <recommendedName>
        <fullName evidence="5">AAA+ ATPase domain-containing protein</fullName>
    </recommendedName>
</protein>
<organism evidence="3 4">
    <name type="scientific">Aspergillus terreus (strain NIH 2624 / FGSC A1156)</name>
    <dbReference type="NCBI Taxonomy" id="341663"/>
    <lineage>
        <taxon>Eukaryota</taxon>
        <taxon>Fungi</taxon>
        <taxon>Dikarya</taxon>
        <taxon>Ascomycota</taxon>
        <taxon>Pezizomycotina</taxon>
        <taxon>Eurotiomycetes</taxon>
        <taxon>Eurotiomycetidae</taxon>
        <taxon>Eurotiales</taxon>
        <taxon>Aspergillaceae</taxon>
        <taxon>Aspergillus</taxon>
        <taxon>Aspergillus subgen. Circumdati</taxon>
    </lineage>
</organism>